<keyword evidence="2" id="KW-1185">Reference proteome</keyword>
<reference evidence="1 2" key="1">
    <citation type="submission" date="2016-10" db="EMBL/GenBank/DDBJ databases">
        <authorList>
            <person name="Varghese N."/>
            <person name="Submissions S."/>
        </authorList>
    </citation>
    <scope>NUCLEOTIDE SEQUENCE [LARGE SCALE GENOMIC DNA]</scope>
    <source>
        <strain evidence="1 2">DSM 14526</strain>
    </source>
</reference>
<organism evidence="1 2">
    <name type="scientific">Trichococcus collinsii</name>
    <dbReference type="NCBI Taxonomy" id="157076"/>
    <lineage>
        <taxon>Bacteria</taxon>
        <taxon>Bacillati</taxon>
        <taxon>Bacillota</taxon>
        <taxon>Bacilli</taxon>
        <taxon>Lactobacillales</taxon>
        <taxon>Carnobacteriaceae</taxon>
        <taxon>Trichococcus</taxon>
    </lineage>
</organism>
<dbReference type="Proteomes" id="UP000199042">
    <property type="component" value="Unassembled WGS sequence"/>
</dbReference>
<comment type="caution">
    <text evidence="1">The sequence shown here is derived from an EMBL/GenBank/DDBJ whole genome shotgun (WGS) entry which is preliminary data.</text>
</comment>
<dbReference type="EMBL" id="FNQH01000013">
    <property type="protein sequence ID" value="SEA96088.1"/>
    <property type="molecule type" value="Genomic_DNA"/>
</dbReference>
<evidence type="ECO:0000313" key="1">
    <source>
        <dbReference type="EMBL" id="SEA96088.1"/>
    </source>
</evidence>
<dbReference type="RefSeq" id="WP_086987761.1">
    <property type="nucleotide sequence ID" value="NZ_FJNA01000005.1"/>
</dbReference>
<proteinExistence type="predicted"/>
<name>A0AB38A3Z5_9LACT</name>
<gene>
    <name evidence="1" type="ORF">SAMN04488525_11333</name>
</gene>
<protein>
    <submittedName>
        <fullName evidence="1">Uncharacterized protein</fullName>
    </submittedName>
</protein>
<evidence type="ECO:0000313" key="2">
    <source>
        <dbReference type="Proteomes" id="UP000199042"/>
    </source>
</evidence>
<accession>A0AB38A3Z5</accession>
<dbReference type="AlphaFoldDB" id="A0AB38A3Z5"/>
<sequence>MNEIDFQIGKIENDRFVIMRQYQAFAEFWIKRNGGLTVSYSLAYNELNITDKIILNLMINRHVEGDED</sequence>